<comment type="similarity">
    <text evidence="1">Belongs to the LysR transcriptional regulatory family.</text>
</comment>
<dbReference type="InterPro" id="IPR050176">
    <property type="entry name" value="LTTR"/>
</dbReference>
<dbReference type="NCBIfam" id="NF002964">
    <property type="entry name" value="PRK03635.1"/>
    <property type="match status" value="1"/>
</dbReference>
<evidence type="ECO:0000313" key="7">
    <source>
        <dbReference type="EMBL" id="MCA5893421.1"/>
    </source>
</evidence>
<accession>A0ABS7ZGI8</accession>
<protein>
    <submittedName>
        <fullName evidence="7">LysR family transcriptional regulator ArgP</fullName>
    </submittedName>
</protein>
<dbReference type="InterPro" id="IPR017685">
    <property type="entry name" value="ArgP"/>
</dbReference>
<dbReference type="InterPro" id="IPR036390">
    <property type="entry name" value="WH_DNA-bd_sf"/>
</dbReference>
<gene>
    <name evidence="7" type="ORF">LEP48_08660</name>
</gene>
<evidence type="ECO:0000256" key="1">
    <source>
        <dbReference type="ARBA" id="ARBA00009437"/>
    </source>
</evidence>
<keyword evidence="4" id="KW-0010">Activator</keyword>
<dbReference type="InterPro" id="IPR005119">
    <property type="entry name" value="LysR_subst-bd"/>
</dbReference>
<evidence type="ECO:0000259" key="6">
    <source>
        <dbReference type="PROSITE" id="PS50931"/>
    </source>
</evidence>
<keyword evidence="2" id="KW-0805">Transcription regulation</keyword>
<organism evidence="7 8">
    <name type="scientific">Isoptericola luteus</name>
    <dbReference type="NCBI Taxonomy" id="2879484"/>
    <lineage>
        <taxon>Bacteria</taxon>
        <taxon>Bacillati</taxon>
        <taxon>Actinomycetota</taxon>
        <taxon>Actinomycetes</taxon>
        <taxon>Micrococcales</taxon>
        <taxon>Promicromonosporaceae</taxon>
        <taxon>Isoptericola</taxon>
    </lineage>
</organism>
<dbReference type="PANTHER" id="PTHR30579:SF2">
    <property type="entry name" value="HTH-TYPE TRANSCRIPTIONAL REGULATOR ARGP"/>
    <property type="match status" value="1"/>
</dbReference>
<dbReference type="EMBL" id="JAIXCQ010000004">
    <property type="protein sequence ID" value="MCA5893421.1"/>
    <property type="molecule type" value="Genomic_DNA"/>
</dbReference>
<dbReference type="InterPro" id="IPR000847">
    <property type="entry name" value="LysR_HTH_N"/>
</dbReference>
<keyword evidence="8" id="KW-1185">Reference proteome</keyword>
<dbReference type="InterPro" id="IPR036388">
    <property type="entry name" value="WH-like_DNA-bd_sf"/>
</dbReference>
<proteinExistence type="inferred from homology"/>
<sequence length="313" mass="33144">MRWDSRQLEALAAVLTEGSFEAAARDLHVTPSAVSQRVRALESAAGTVLVRRTRPVGPTAPGRTLLRLARQVALLDAEAALEIGGGLDRAPGDADGPGGVPVSVPLAVNADSLATWLMPALGRLDGVCVDLHVADQDRTVDLLPAGTVMVAVTSQAEPVQGCTSRALGVMRYRAAATRAFVERWFPEGPTPAALERAPMVVFDRSDGLQDAWLRGRSGTAGHPVPAPPRHHVPSTSDFLEAIRIGLGWGMWGPIARPGAAFPLVDERADGIVPLDDATVDVPLYLQQWKLRSATLDRVCGALVDEARRALPPA</sequence>
<dbReference type="RefSeq" id="WP_225565172.1">
    <property type="nucleotide sequence ID" value="NZ_JAIXCQ010000004.1"/>
</dbReference>
<comment type="caution">
    <text evidence="7">The sequence shown here is derived from an EMBL/GenBank/DDBJ whole genome shotgun (WGS) entry which is preliminary data.</text>
</comment>
<evidence type="ECO:0000313" key="8">
    <source>
        <dbReference type="Proteomes" id="UP001319870"/>
    </source>
</evidence>
<evidence type="ECO:0000256" key="2">
    <source>
        <dbReference type="ARBA" id="ARBA00023015"/>
    </source>
</evidence>
<dbReference type="Pfam" id="PF03466">
    <property type="entry name" value="LysR_substrate"/>
    <property type="match status" value="1"/>
</dbReference>
<dbReference type="SUPFAM" id="SSF53850">
    <property type="entry name" value="Periplasmic binding protein-like II"/>
    <property type="match status" value="1"/>
</dbReference>
<name>A0ABS7ZGI8_9MICO</name>
<reference evidence="7 8" key="1">
    <citation type="submission" date="2021-09" db="EMBL/GenBank/DDBJ databases">
        <title>Isoptericola luteus sp. nov., a novel bacterium isolated from Harbin, the capital city of Heilongjiang province.</title>
        <authorList>
            <person name="Li J."/>
        </authorList>
    </citation>
    <scope>NUCLEOTIDE SEQUENCE [LARGE SCALE GENOMIC DNA]</scope>
    <source>
        <strain evidence="7 8">NEAU-Y5</strain>
    </source>
</reference>
<evidence type="ECO:0000256" key="3">
    <source>
        <dbReference type="ARBA" id="ARBA00023125"/>
    </source>
</evidence>
<dbReference type="NCBIfam" id="TIGR03298">
    <property type="entry name" value="argP"/>
    <property type="match status" value="1"/>
</dbReference>
<evidence type="ECO:0000256" key="4">
    <source>
        <dbReference type="ARBA" id="ARBA00023159"/>
    </source>
</evidence>
<evidence type="ECO:0000256" key="5">
    <source>
        <dbReference type="ARBA" id="ARBA00023163"/>
    </source>
</evidence>
<dbReference type="Gene3D" id="3.40.190.290">
    <property type="match status" value="1"/>
</dbReference>
<dbReference type="PANTHER" id="PTHR30579">
    <property type="entry name" value="TRANSCRIPTIONAL REGULATOR"/>
    <property type="match status" value="1"/>
</dbReference>
<dbReference type="SUPFAM" id="SSF46785">
    <property type="entry name" value="Winged helix' DNA-binding domain"/>
    <property type="match status" value="1"/>
</dbReference>
<dbReference type="Gene3D" id="1.10.10.10">
    <property type="entry name" value="Winged helix-like DNA-binding domain superfamily/Winged helix DNA-binding domain"/>
    <property type="match status" value="1"/>
</dbReference>
<dbReference type="Pfam" id="PF00126">
    <property type="entry name" value="HTH_1"/>
    <property type="match status" value="1"/>
</dbReference>
<keyword evidence="5" id="KW-0804">Transcription</keyword>
<dbReference type="PROSITE" id="PS50931">
    <property type="entry name" value="HTH_LYSR"/>
    <property type="match status" value="1"/>
</dbReference>
<feature type="domain" description="HTH lysR-type" evidence="6">
    <location>
        <begin position="3"/>
        <end position="59"/>
    </location>
</feature>
<dbReference type="Proteomes" id="UP001319870">
    <property type="component" value="Unassembled WGS sequence"/>
</dbReference>
<keyword evidence="3" id="KW-0238">DNA-binding</keyword>